<proteinExistence type="predicted"/>
<dbReference type="KEGG" id="tum:CBW65_07485"/>
<sequence>MNMPTPAQKIPVKWVSLTCTVLSSSKYGLDYDRVKVLHEIGLQNPLQKDETFYIPTQGKAIDTRAIFPDGDIVNFAGQRFEDLQDELNQYMEAVKKGDAEKMDQLHNSFKALQMLTPVPYKAGTAVLTFDYELALYAKDNIFNLQMWAPMPSFEVVQGGQVTASVQLPSTNNAVGFRARILEATGKQLDPQGNQQAEVSKVLDQDLGLRHMIVWHWANDPLFTVKYQYQ</sequence>
<evidence type="ECO:0000256" key="1">
    <source>
        <dbReference type="SAM" id="Coils"/>
    </source>
</evidence>
<keyword evidence="3" id="KW-1185">Reference proteome</keyword>
<organism evidence="2 3">
    <name type="scientific">Tumebacillus avium</name>
    <dbReference type="NCBI Taxonomy" id="1903704"/>
    <lineage>
        <taxon>Bacteria</taxon>
        <taxon>Bacillati</taxon>
        <taxon>Bacillota</taxon>
        <taxon>Bacilli</taxon>
        <taxon>Bacillales</taxon>
        <taxon>Alicyclobacillaceae</taxon>
        <taxon>Tumebacillus</taxon>
    </lineage>
</organism>
<dbReference type="EMBL" id="CP021434">
    <property type="protein sequence ID" value="ARU60942.1"/>
    <property type="molecule type" value="Genomic_DNA"/>
</dbReference>
<feature type="coiled-coil region" evidence="1">
    <location>
        <begin position="73"/>
        <end position="100"/>
    </location>
</feature>
<accession>A0A1Y0IKC3</accession>
<dbReference type="RefSeq" id="WP_087456328.1">
    <property type="nucleotide sequence ID" value="NZ_CP021434.1"/>
</dbReference>
<reference evidence="3" key="1">
    <citation type="submission" date="2017-05" db="EMBL/GenBank/DDBJ databases">
        <authorList>
            <person name="Sung H."/>
        </authorList>
    </citation>
    <scope>NUCLEOTIDE SEQUENCE [LARGE SCALE GENOMIC DNA]</scope>
    <source>
        <strain evidence="3">AR23208</strain>
    </source>
</reference>
<dbReference type="Proteomes" id="UP000195437">
    <property type="component" value="Chromosome"/>
</dbReference>
<name>A0A1Y0IKC3_9BACL</name>
<keyword evidence="1" id="KW-0175">Coiled coil</keyword>
<evidence type="ECO:0000313" key="3">
    <source>
        <dbReference type="Proteomes" id="UP000195437"/>
    </source>
</evidence>
<gene>
    <name evidence="2" type="ORF">CBW65_07485</name>
</gene>
<evidence type="ECO:0000313" key="2">
    <source>
        <dbReference type="EMBL" id="ARU60942.1"/>
    </source>
</evidence>
<dbReference type="AlphaFoldDB" id="A0A1Y0IKC3"/>
<protein>
    <submittedName>
        <fullName evidence="2">Uncharacterized protein</fullName>
    </submittedName>
</protein>
<dbReference type="OrthoDB" id="2564220at2"/>